<accession>A0A9W9HMB6</accession>
<name>A0A9W9HMB6_9EURO</name>
<evidence type="ECO:0000313" key="1">
    <source>
        <dbReference type="EMBL" id="KAJ5150366.1"/>
    </source>
</evidence>
<proteinExistence type="predicted"/>
<sequence length="118" mass="13390">MIGILNGLARVYIDSAQPLYAAEVLREVVKGIKRRHSTTFKCQSATLSNQVAQDDVHAHHDQQDFLRLRTISLGLDVFDLLTEKKSEDIFEVNEANKFLGECWSVWVQLHVKLAVPKS</sequence>
<dbReference type="AlphaFoldDB" id="A0A9W9HMB6"/>
<reference evidence="1" key="1">
    <citation type="submission" date="2022-11" db="EMBL/GenBank/DDBJ databases">
        <authorList>
            <person name="Petersen C."/>
        </authorList>
    </citation>
    <scope>NUCLEOTIDE SEQUENCE</scope>
    <source>
        <strain evidence="1">IBT 21917</strain>
    </source>
</reference>
<comment type="caution">
    <text evidence="1">The sequence shown here is derived from an EMBL/GenBank/DDBJ whole genome shotgun (WGS) entry which is preliminary data.</text>
</comment>
<reference evidence="1" key="2">
    <citation type="journal article" date="2023" name="IMA Fungus">
        <title>Comparative genomic study of the Penicillium genus elucidates a diverse pangenome and 15 lateral gene transfer events.</title>
        <authorList>
            <person name="Petersen C."/>
            <person name="Sorensen T."/>
            <person name="Nielsen M.R."/>
            <person name="Sondergaard T.E."/>
            <person name="Sorensen J.L."/>
            <person name="Fitzpatrick D.A."/>
            <person name="Frisvad J.C."/>
            <person name="Nielsen K.L."/>
        </authorList>
    </citation>
    <scope>NUCLEOTIDE SEQUENCE</scope>
    <source>
        <strain evidence="1">IBT 21917</strain>
    </source>
</reference>
<organism evidence="1 2">
    <name type="scientific">Penicillium capsulatum</name>
    <dbReference type="NCBI Taxonomy" id="69766"/>
    <lineage>
        <taxon>Eukaryota</taxon>
        <taxon>Fungi</taxon>
        <taxon>Dikarya</taxon>
        <taxon>Ascomycota</taxon>
        <taxon>Pezizomycotina</taxon>
        <taxon>Eurotiomycetes</taxon>
        <taxon>Eurotiomycetidae</taxon>
        <taxon>Eurotiales</taxon>
        <taxon>Aspergillaceae</taxon>
        <taxon>Penicillium</taxon>
    </lineage>
</organism>
<dbReference type="Proteomes" id="UP001146351">
    <property type="component" value="Unassembled WGS sequence"/>
</dbReference>
<evidence type="ECO:0000313" key="2">
    <source>
        <dbReference type="Proteomes" id="UP001146351"/>
    </source>
</evidence>
<dbReference type="EMBL" id="JAPQKO010000009">
    <property type="protein sequence ID" value="KAJ5150366.1"/>
    <property type="molecule type" value="Genomic_DNA"/>
</dbReference>
<gene>
    <name evidence="1" type="ORF">N7492_010717</name>
</gene>
<protein>
    <submittedName>
        <fullName evidence="1">Uncharacterized protein</fullName>
    </submittedName>
</protein>
<keyword evidence="2" id="KW-1185">Reference proteome</keyword>